<gene>
    <name evidence="2" type="ORF">UFOPK1808_00343</name>
    <name evidence="3" type="ORF">UFOPK1889_00203</name>
</gene>
<organism evidence="3">
    <name type="scientific">freshwater metagenome</name>
    <dbReference type="NCBI Taxonomy" id="449393"/>
    <lineage>
        <taxon>unclassified sequences</taxon>
        <taxon>metagenomes</taxon>
        <taxon>ecological metagenomes</taxon>
    </lineage>
</organism>
<dbReference type="InterPro" id="IPR013216">
    <property type="entry name" value="Methyltransf_11"/>
</dbReference>
<protein>
    <submittedName>
        <fullName evidence="3">Unannotated protein</fullName>
    </submittedName>
</protein>
<dbReference type="SUPFAM" id="SSF53335">
    <property type="entry name" value="S-adenosyl-L-methionine-dependent methyltransferases"/>
    <property type="match status" value="1"/>
</dbReference>
<evidence type="ECO:0000313" key="3">
    <source>
        <dbReference type="EMBL" id="CAB4609683.1"/>
    </source>
</evidence>
<dbReference type="CDD" id="cd02440">
    <property type="entry name" value="AdoMet_MTases"/>
    <property type="match status" value="1"/>
</dbReference>
<reference evidence="3" key="1">
    <citation type="submission" date="2020-05" db="EMBL/GenBank/DDBJ databases">
        <authorList>
            <person name="Chiriac C."/>
            <person name="Salcher M."/>
            <person name="Ghai R."/>
            <person name="Kavagutti S V."/>
        </authorList>
    </citation>
    <scope>NUCLEOTIDE SEQUENCE</scope>
</reference>
<evidence type="ECO:0000313" key="2">
    <source>
        <dbReference type="EMBL" id="CAB4594346.1"/>
    </source>
</evidence>
<accession>A0A6J6HB17</accession>
<dbReference type="AlphaFoldDB" id="A0A6J6HB17"/>
<dbReference type="Gene3D" id="3.40.50.150">
    <property type="entry name" value="Vaccinia Virus protein VP39"/>
    <property type="match status" value="1"/>
</dbReference>
<proteinExistence type="predicted"/>
<evidence type="ECO:0000259" key="1">
    <source>
        <dbReference type="Pfam" id="PF08241"/>
    </source>
</evidence>
<feature type="domain" description="Methyltransferase type 11" evidence="1">
    <location>
        <begin position="75"/>
        <end position="174"/>
    </location>
</feature>
<dbReference type="EMBL" id="CAEZUL010000023">
    <property type="protein sequence ID" value="CAB4594346.1"/>
    <property type="molecule type" value="Genomic_DNA"/>
</dbReference>
<dbReference type="PANTHER" id="PTHR42912">
    <property type="entry name" value="METHYLTRANSFERASE"/>
    <property type="match status" value="1"/>
</dbReference>
<sequence length="282" mass="31680">MTGRRRQLIPWRAAGTRAEMRRNADEVVRDTGWVFNNQTGATLTLDEFVTTGDIEVDIYLDRLGWAGFAENSSVLEIGSGIGRMTSALSRKFASTIATDVDAAFLERCRETVSRFGRIGSLRTVHIADGSSINVSDNSVDAVFSYITLQHCKASDALRLTSEAFRVVKPGGHIALNYRTWVGADSLLVPAGIVMRRLWNVPVIGARLSQWRWSTRLGWQANRLDPRRVLALLEASKIEIDELVILHHPGRPQRNVEYMGKPVIQRDLDVANKSHWWLVARCR</sequence>
<name>A0A6J6HB17_9ZZZZ</name>
<dbReference type="InterPro" id="IPR029063">
    <property type="entry name" value="SAM-dependent_MTases_sf"/>
</dbReference>
<dbReference type="InterPro" id="IPR050508">
    <property type="entry name" value="Methyltransf_Superfamily"/>
</dbReference>
<dbReference type="EMBL" id="CAEZUZ010000017">
    <property type="protein sequence ID" value="CAB4609683.1"/>
    <property type="molecule type" value="Genomic_DNA"/>
</dbReference>
<dbReference type="GO" id="GO:0008757">
    <property type="term" value="F:S-adenosylmethionine-dependent methyltransferase activity"/>
    <property type="evidence" value="ECO:0007669"/>
    <property type="project" value="InterPro"/>
</dbReference>
<dbReference type="Pfam" id="PF08241">
    <property type="entry name" value="Methyltransf_11"/>
    <property type="match status" value="1"/>
</dbReference>